<organism evidence="5 6">
    <name type="scientific">Saliphagus infecundisoli</name>
    <dbReference type="NCBI Taxonomy" id="1849069"/>
    <lineage>
        <taxon>Archaea</taxon>
        <taxon>Methanobacteriati</taxon>
        <taxon>Methanobacteriota</taxon>
        <taxon>Stenosarchaea group</taxon>
        <taxon>Halobacteria</taxon>
        <taxon>Halobacteriales</taxon>
        <taxon>Natrialbaceae</taxon>
        <taxon>Saliphagus</taxon>
    </lineage>
</organism>
<dbReference type="EMBL" id="JBHSJG010000029">
    <property type="protein sequence ID" value="MFC4987643.1"/>
    <property type="molecule type" value="Genomic_DNA"/>
</dbReference>
<dbReference type="InterPro" id="IPR000700">
    <property type="entry name" value="PAS-assoc_C"/>
</dbReference>
<evidence type="ECO:0000256" key="2">
    <source>
        <dbReference type="ARBA" id="ARBA00023163"/>
    </source>
</evidence>
<accession>A0ABD5QD60</accession>
<evidence type="ECO:0000256" key="1">
    <source>
        <dbReference type="ARBA" id="ARBA00023015"/>
    </source>
</evidence>
<dbReference type="RefSeq" id="WP_224827894.1">
    <property type="nucleotide sequence ID" value="NZ_JAIVEF010000002.1"/>
</dbReference>
<evidence type="ECO:0000259" key="4">
    <source>
        <dbReference type="PROSITE" id="PS50113"/>
    </source>
</evidence>
<name>A0ABD5QD60_9EURY</name>
<reference evidence="5 6" key="1">
    <citation type="journal article" date="2019" name="Int. J. Syst. Evol. Microbiol.">
        <title>The Global Catalogue of Microorganisms (GCM) 10K type strain sequencing project: providing services to taxonomists for standard genome sequencing and annotation.</title>
        <authorList>
            <consortium name="The Broad Institute Genomics Platform"/>
            <consortium name="The Broad Institute Genome Sequencing Center for Infectious Disease"/>
            <person name="Wu L."/>
            <person name="Ma J."/>
        </authorList>
    </citation>
    <scope>NUCLEOTIDE SEQUENCE [LARGE SCALE GENOMIC DNA]</scope>
    <source>
        <strain evidence="5 6">CGMCC 1.15824</strain>
    </source>
</reference>
<dbReference type="Gene3D" id="3.30.450.40">
    <property type="match status" value="1"/>
</dbReference>
<dbReference type="SUPFAM" id="SSF55785">
    <property type="entry name" value="PYP-like sensor domain (PAS domain)"/>
    <property type="match status" value="1"/>
</dbReference>
<dbReference type="SMART" id="SM00086">
    <property type="entry name" value="PAC"/>
    <property type="match status" value="1"/>
</dbReference>
<dbReference type="Gene3D" id="3.30.450.20">
    <property type="entry name" value="PAS domain"/>
    <property type="match status" value="1"/>
</dbReference>
<dbReference type="InterPro" id="IPR001610">
    <property type="entry name" value="PAC"/>
</dbReference>
<dbReference type="Pfam" id="PF04967">
    <property type="entry name" value="HTH_10"/>
    <property type="match status" value="1"/>
</dbReference>
<evidence type="ECO:0000313" key="6">
    <source>
        <dbReference type="Proteomes" id="UP001595925"/>
    </source>
</evidence>
<dbReference type="NCBIfam" id="TIGR00229">
    <property type="entry name" value="sensory_box"/>
    <property type="match status" value="1"/>
</dbReference>
<evidence type="ECO:0000313" key="5">
    <source>
        <dbReference type="EMBL" id="MFC4987643.1"/>
    </source>
</evidence>
<keyword evidence="6" id="KW-1185">Reference proteome</keyword>
<dbReference type="AlphaFoldDB" id="A0ABD5QD60"/>
<dbReference type="Pfam" id="PF08447">
    <property type="entry name" value="PAS_3"/>
    <property type="match status" value="1"/>
</dbReference>
<dbReference type="Gene3D" id="1.10.10.10">
    <property type="entry name" value="Winged helix-like DNA-binding domain superfamily/Winged helix DNA-binding domain"/>
    <property type="match status" value="1"/>
</dbReference>
<dbReference type="CDD" id="cd00130">
    <property type="entry name" value="PAS"/>
    <property type="match status" value="1"/>
</dbReference>
<dbReference type="InterPro" id="IPR029016">
    <property type="entry name" value="GAF-like_dom_sf"/>
</dbReference>
<dbReference type="SMART" id="SM00065">
    <property type="entry name" value="GAF"/>
    <property type="match status" value="1"/>
</dbReference>
<dbReference type="SMART" id="SM00091">
    <property type="entry name" value="PAS"/>
    <property type="match status" value="1"/>
</dbReference>
<dbReference type="PANTHER" id="PTHR34236:SF1">
    <property type="entry name" value="DIMETHYL SULFOXIDE REDUCTASE TRANSCRIPTIONAL ACTIVATOR"/>
    <property type="match status" value="1"/>
</dbReference>
<dbReference type="InterPro" id="IPR035965">
    <property type="entry name" value="PAS-like_dom_sf"/>
</dbReference>
<comment type="caution">
    <text evidence="5">The sequence shown here is derived from an EMBL/GenBank/DDBJ whole genome shotgun (WGS) entry which is preliminary data.</text>
</comment>
<dbReference type="InterPro" id="IPR007050">
    <property type="entry name" value="HTH_bacterioopsin"/>
</dbReference>
<dbReference type="PROSITE" id="PS50113">
    <property type="entry name" value="PAC"/>
    <property type="match status" value="1"/>
</dbReference>
<dbReference type="PANTHER" id="PTHR34236">
    <property type="entry name" value="DIMETHYL SULFOXIDE REDUCTASE TRANSCRIPTIONAL ACTIVATOR"/>
    <property type="match status" value="1"/>
</dbReference>
<dbReference type="InterPro" id="IPR031803">
    <property type="entry name" value="BAT_GAF/HTH-assoc"/>
</dbReference>
<feature type="domain" description="PAC" evidence="4">
    <location>
        <begin position="200"/>
        <end position="251"/>
    </location>
</feature>
<dbReference type="InterPro" id="IPR000014">
    <property type="entry name" value="PAS"/>
</dbReference>
<protein>
    <submittedName>
        <fullName evidence="5">Bacterio-opsin activator domain-containing protein</fullName>
    </submittedName>
</protein>
<feature type="domain" description="PAS" evidence="3">
    <location>
        <begin position="126"/>
        <end position="199"/>
    </location>
</feature>
<dbReference type="Pfam" id="PF13185">
    <property type="entry name" value="GAF_2"/>
    <property type="match status" value="1"/>
</dbReference>
<keyword evidence="2" id="KW-0804">Transcription</keyword>
<keyword evidence="1" id="KW-0805">Transcription regulation</keyword>
<dbReference type="SUPFAM" id="SSF55781">
    <property type="entry name" value="GAF domain-like"/>
    <property type="match status" value="1"/>
</dbReference>
<dbReference type="InterPro" id="IPR036388">
    <property type="entry name" value="WH-like_DNA-bd_sf"/>
</dbReference>
<proteinExistence type="predicted"/>
<dbReference type="Pfam" id="PF15915">
    <property type="entry name" value="BAT"/>
    <property type="match status" value="1"/>
</dbReference>
<evidence type="ECO:0000259" key="3">
    <source>
        <dbReference type="PROSITE" id="PS50112"/>
    </source>
</evidence>
<dbReference type="Proteomes" id="UP001595925">
    <property type="component" value="Unassembled WGS sequence"/>
</dbReference>
<dbReference type="InterPro" id="IPR013655">
    <property type="entry name" value="PAS_fold_3"/>
</dbReference>
<gene>
    <name evidence="5" type="ORF">ACFPFO_07685</name>
</gene>
<dbReference type="InterPro" id="IPR003018">
    <property type="entry name" value="GAF"/>
</dbReference>
<dbReference type="PROSITE" id="PS50112">
    <property type="entry name" value="PAS"/>
    <property type="match status" value="1"/>
</dbReference>
<sequence>MGVDADERDRRKAVAGIAMGALEGDGRRLAVDAVAAVGDVLAAPAALFERGPDGPERLAGEFDDSSLAERALTGEGRVVASEAGVGAVVGPAGDPRGVLCVGSRELSEADIGFLEDVVTVLERAWAGGKFRQFAERLEEVVWMSSVEIDEIHYVNPAYEEVWGRSRESLYEEPMSFLEGIHSEDRDRIRETIPQRARDEYEEVYRVVRPDDSIRWVRDRAYPIREGGEVRRVVGIAEDVTERRERRRRLERANRLNRLCQEITHLVITTPDRQTLEQRVCDRLAEPYRFVWIGGLAPGGTRVISRVWAGVEEGYLDAVRITADEAETAAGPTGRAVETQEVQVVTDITTDPDFEPWREAAVARGYRASIAVPIAHDGLLYGLLNVYAACPDAFSGDETRVLSRLGEVIGHAIAAIERKAALAGDTVVELEFRAEGFPEALVACSRESGGILRFEHLSRHDDRLIAYGTATGVPEERLCGAVEREEDLVSVRVIEREEGSYGFELEADGAVPLVETLAGYGGRLSSATIADGDCRFVVELPEGADTRRLIDALESGYETSYVAKRTTSREAPAFPGTALLDRRLTERQREVLETATYAGYFEWPRATTGEEVAERLRIAPATFAQHLRAAERKLFEATFDRE</sequence>